<dbReference type="AlphaFoldDB" id="A0A5B2VCX5"/>
<evidence type="ECO:0008006" key="5">
    <source>
        <dbReference type="Google" id="ProtNLM"/>
    </source>
</evidence>
<dbReference type="Proteomes" id="UP000323142">
    <property type="component" value="Unassembled WGS sequence"/>
</dbReference>
<evidence type="ECO:0000313" key="4">
    <source>
        <dbReference type="Proteomes" id="UP000323142"/>
    </source>
</evidence>
<gene>
    <name evidence="3" type="ORF">F0L46_13050</name>
</gene>
<dbReference type="OrthoDB" id="8163959at2"/>
<feature type="transmembrane region" description="Helical" evidence="2">
    <location>
        <begin position="65"/>
        <end position="83"/>
    </location>
</feature>
<organism evidence="3 4">
    <name type="scientific">Salinarimonas soli</name>
    <dbReference type="NCBI Taxonomy" id="1638099"/>
    <lineage>
        <taxon>Bacteria</taxon>
        <taxon>Pseudomonadati</taxon>
        <taxon>Pseudomonadota</taxon>
        <taxon>Alphaproteobacteria</taxon>
        <taxon>Hyphomicrobiales</taxon>
        <taxon>Salinarimonadaceae</taxon>
        <taxon>Salinarimonas</taxon>
    </lineage>
</organism>
<evidence type="ECO:0000313" key="3">
    <source>
        <dbReference type="EMBL" id="KAA2236911.1"/>
    </source>
</evidence>
<evidence type="ECO:0000256" key="2">
    <source>
        <dbReference type="SAM" id="Phobius"/>
    </source>
</evidence>
<name>A0A5B2VCX5_9HYPH</name>
<keyword evidence="2" id="KW-0812">Transmembrane</keyword>
<dbReference type="SUPFAM" id="SSF50199">
    <property type="entry name" value="Staphylococcal nuclease"/>
    <property type="match status" value="1"/>
</dbReference>
<feature type="region of interest" description="Disordered" evidence="1">
    <location>
        <begin position="1"/>
        <end position="29"/>
    </location>
</feature>
<proteinExistence type="predicted"/>
<reference evidence="3 4" key="2">
    <citation type="submission" date="2019-09" db="EMBL/GenBank/DDBJ databases">
        <authorList>
            <person name="Jin C."/>
        </authorList>
    </citation>
    <scope>NUCLEOTIDE SEQUENCE [LARGE SCALE GENOMIC DNA]</scope>
    <source>
        <strain evidence="3 4">BN140002</strain>
    </source>
</reference>
<protein>
    <recommendedName>
        <fullName evidence="5">TNase-like domain-containing protein</fullName>
    </recommendedName>
</protein>
<dbReference type="EMBL" id="VUOA01000022">
    <property type="protein sequence ID" value="KAA2236911.1"/>
    <property type="molecule type" value="Genomic_DNA"/>
</dbReference>
<dbReference type="RefSeq" id="WP_149818179.1">
    <property type="nucleotide sequence ID" value="NZ_VUOA01000022.1"/>
</dbReference>
<dbReference type="Gene3D" id="2.40.50.90">
    <property type="match status" value="1"/>
</dbReference>
<accession>A0A5B2VCX5</accession>
<evidence type="ECO:0000256" key="1">
    <source>
        <dbReference type="SAM" id="MobiDB-lite"/>
    </source>
</evidence>
<sequence>MPSRPDPTPDRAGRLRHPPAPGPRALPWDGQPIGYDRLGRRLAAAWRGWDRAAGRIVGARHGGTAALAVAAIAGLAVLLAFLGRTALSSLAPSIEAPSDVPAPAEPPRPKAQEALVPAPAGAAPESYFELQAPFELVDAVTLRTPLMTVRLKGVTGPDGKAVCSDDWGRRWACGLRGRAALNNATRTGLLRCSADKADVTEVEARCATPEGDLAARLVSEGWARPTEEGRFQAEAEEARQERRGLWNGNWSILP</sequence>
<reference evidence="3 4" key="1">
    <citation type="submission" date="2019-09" db="EMBL/GenBank/DDBJ databases">
        <title>Salinarimonas rosea gen. nov., sp. nov., a new member of the a-2 subgroup of the Proteobacteria.</title>
        <authorList>
            <person name="Liu J."/>
        </authorList>
    </citation>
    <scope>NUCLEOTIDE SEQUENCE [LARGE SCALE GENOMIC DNA]</scope>
    <source>
        <strain evidence="3 4">BN140002</strain>
    </source>
</reference>
<dbReference type="InterPro" id="IPR035437">
    <property type="entry name" value="SNase_OB-fold_sf"/>
</dbReference>
<keyword evidence="4" id="KW-1185">Reference proteome</keyword>
<keyword evidence="2" id="KW-0472">Membrane</keyword>
<comment type="caution">
    <text evidence="3">The sequence shown here is derived from an EMBL/GenBank/DDBJ whole genome shotgun (WGS) entry which is preliminary data.</text>
</comment>
<keyword evidence="2" id="KW-1133">Transmembrane helix</keyword>